<protein>
    <submittedName>
        <fullName evidence="1">Uncharacterized protein</fullName>
    </submittedName>
</protein>
<dbReference type="EMBL" id="CAVMJV010000075">
    <property type="protein sequence ID" value="CAK5088883.1"/>
    <property type="molecule type" value="Genomic_DNA"/>
</dbReference>
<dbReference type="Proteomes" id="UP001497535">
    <property type="component" value="Unassembled WGS sequence"/>
</dbReference>
<evidence type="ECO:0000313" key="1">
    <source>
        <dbReference type="EMBL" id="CAK5088883.1"/>
    </source>
</evidence>
<reference evidence="1" key="1">
    <citation type="submission" date="2023-11" db="EMBL/GenBank/DDBJ databases">
        <authorList>
            <person name="Poullet M."/>
        </authorList>
    </citation>
    <scope>NUCLEOTIDE SEQUENCE</scope>
    <source>
        <strain evidence="1">E1834</strain>
    </source>
</reference>
<keyword evidence="2" id="KW-1185">Reference proteome</keyword>
<organism evidence="1 2">
    <name type="scientific">Meloidogyne enterolobii</name>
    <name type="common">Root-knot nematode worm</name>
    <name type="synonym">Meloidogyne mayaguensis</name>
    <dbReference type="NCBI Taxonomy" id="390850"/>
    <lineage>
        <taxon>Eukaryota</taxon>
        <taxon>Metazoa</taxon>
        <taxon>Ecdysozoa</taxon>
        <taxon>Nematoda</taxon>
        <taxon>Chromadorea</taxon>
        <taxon>Rhabditida</taxon>
        <taxon>Tylenchina</taxon>
        <taxon>Tylenchomorpha</taxon>
        <taxon>Tylenchoidea</taxon>
        <taxon>Meloidogynidae</taxon>
        <taxon>Meloidogyninae</taxon>
        <taxon>Meloidogyne</taxon>
    </lineage>
</organism>
<evidence type="ECO:0000313" key="2">
    <source>
        <dbReference type="Proteomes" id="UP001497535"/>
    </source>
</evidence>
<gene>
    <name evidence="1" type="ORF">MENTE1834_LOCUS36575</name>
</gene>
<sequence>MQFWGLLQKYLHHFPIETQGAISNGTNKSPHNAHSQVKIDKPENKMCGWRSA</sequence>
<name>A0ACB1AFN8_MELEN</name>
<accession>A0ACB1AFN8</accession>
<comment type="caution">
    <text evidence="1">The sequence shown here is derived from an EMBL/GenBank/DDBJ whole genome shotgun (WGS) entry which is preliminary data.</text>
</comment>
<proteinExistence type="predicted"/>